<name>A0A975G5H9_9BACT</name>
<gene>
    <name evidence="3" type="ORF">KBB96_10690</name>
</gene>
<dbReference type="Pfam" id="PF12951">
    <property type="entry name" value="PATR"/>
    <property type="match status" value="4"/>
</dbReference>
<evidence type="ECO:0000256" key="1">
    <source>
        <dbReference type="ARBA" id="ARBA00022729"/>
    </source>
</evidence>
<dbReference type="KEGG" id="lamb:KBB96_10690"/>
<dbReference type="Proteomes" id="UP000676169">
    <property type="component" value="Chromosome"/>
</dbReference>
<dbReference type="NCBIfam" id="TIGR02601">
    <property type="entry name" value="autotrns_rpt"/>
    <property type="match status" value="4"/>
</dbReference>
<evidence type="ECO:0000313" key="4">
    <source>
        <dbReference type="Proteomes" id="UP000676169"/>
    </source>
</evidence>
<organism evidence="3 4">
    <name type="scientific">Luteolibacter ambystomatis</name>
    <dbReference type="NCBI Taxonomy" id="2824561"/>
    <lineage>
        <taxon>Bacteria</taxon>
        <taxon>Pseudomonadati</taxon>
        <taxon>Verrucomicrobiota</taxon>
        <taxon>Verrucomicrobiia</taxon>
        <taxon>Verrucomicrobiales</taxon>
        <taxon>Verrucomicrobiaceae</taxon>
        <taxon>Luteolibacter</taxon>
    </lineage>
</organism>
<dbReference type="InterPro" id="IPR013425">
    <property type="entry name" value="Autotrns_rpt"/>
</dbReference>
<dbReference type="AlphaFoldDB" id="A0A975G5H9"/>
<dbReference type="SUPFAM" id="SSF51126">
    <property type="entry name" value="Pectin lyase-like"/>
    <property type="match status" value="1"/>
</dbReference>
<sequence length="1269" mass="128580">MKPLRSPLLVSAFLTLCFGNAFAAPVPITLSGQTDYDGWANLTVAGGYTGVIFPGTAAWKTSGGSWTSYDPGTGAVGAIGSNTSASGDAVIYKIANGTAGGPYPAGASIYFGGASATINLAGGTLGFVDKTPVAGLKTVAFQAEIGEAFGYDFHDHAQPVLNYTTASGTFTLNASHSDLVSQVYSGSAAMPSGMEDIYKNIRGVQFDLSGVSEDILSYEVKFTGVQHAQLYAARIDQSSTAYAASVFPQATEWSGGGTSLLWSDTANWTGGALPVEGTKISFPTGTGVTLDAAHGASTLSISSASGVTIGSTGAALAIGEGGLITSSPGTVTHTISAPLKAGAFSLLTVGGGNTLDVSGDVLAPGFYKKGDGNLVLSGANTFTGNTYNQIILMGGTNTVTGTNTNTAAALLELYLKDTLVVLKGGDNRFGANFALNLYSRRFTQDATILSEENARLVLGDGVAKSDQSFTSIRADGVNIFNETTGIGTTGTSSDSAIVGGNAAVSTLTLTSPSYDQYNVPAFLGKIGGAGANENQLALVKQGPGVQILGGTSTYTGDTVIAGGMLRIDSATALPAASHVKLAGGVLGLGSGDLAGTLSSGPGEIEFTGDGGFAAFGGPLDETMLVMPRTVVLNGGAALTWGGGGFVADGKKLILSNIGADNNVDLTNAIDLGASPRVVRVDNGLGSADGRLSGVVSGTGGLVKTGTGTLELTAVNTYTGGTAVEGGTLTLNGDFGSIRGDVRLDPNTMLRLVNVGNYDSYYEDRIADTATITMKGATLEVHLPGGTEGTLFSEVFSKLKLESSANIFYTARNQVISGTVNQIVVQIGTLERVPGATIHFSGQSIGTDVKNQILLGTAPVLDDGIIGPWATTGTGSSGVAATEFVTYGTYGLTALTSYLAYTAAANDTTWTTSSNIKLNASSSTTGFTSTLTAPRVINTLNFLGARGGTVGNVLNLGGFALRVESGGIIGSGGSSTRTNKINNGTLTAGTGVNTASELVITASGATDIGATITDNGTGAVTLVKTGINTLTLGGANTYTGATILNQGTLALTAANLPNGADLKLRFGTALNLLHSSTDTIKGFQIDGVAQVRGTWGRIGSGAEHESAYILGNGRLLVTEGPAGSPFDAWTANQSLTAGVNDGKAHDPDHDGWNNLAEFAFDGAPLSGGSGGKLRSKPVEGPVLLTLAVRRNAGAFTVDANGLVSVLIDGVRYRIQGSADLVNWTLPVSEVTADADGMPPLSDPLGWEYRSFRLTTPGSSGFIRAKVTDTP</sequence>
<evidence type="ECO:0000313" key="3">
    <source>
        <dbReference type="EMBL" id="QUE49338.1"/>
    </source>
</evidence>
<dbReference type="EMBL" id="CP073100">
    <property type="protein sequence ID" value="QUE49338.1"/>
    <property type="molecule type" value="Genomic_DNA"/>
</dbReference>
<dbReference type="RefSeq" id="WP_211629399.1">
    <property type="nucleotide sequence ID" value="NZ_CP073100.1"/>
</dbReference>
<feature type="chain" id="PRO_5036833628" evidence="2">
    <location>
        <begin position="24"/>
        <end position="1269"/>
    </location>
</feature>
<proteinExistence type="predicted"/>
<protein>
    <submittedName>
        <fullName evidence="3">Autotransporter-associated beta strand repeat-containing protein</fullName>
    </submittedName>
</protein>
<reference evidence="3" key="1">
    <citation type="submission" date="2021-04" db="EMBL/GenBank/DDBJ databases">
        <title>Luteolibacter sp. 32A isolated from the skin of an Anderson's salamander (Ambystoma andersonii).</title>
        <authorList>
            <person name="Spergser J."/>
            <person name="Busse H.-J."/>
        </authorList>
    </citation>
    <scope>NUCLEOTIDE SEQUENCE</scope>
    <source>
        <strain evidence="3">32A</strain>
    </source>
</reference>
<feature type="signal peptide" evidence="2">
    <location>
        <begin position="1"/>
        <end position="23"/>
    </location>
</feature>
<keyword evidence="4" id="KW-1185">Reference proteome</keyword>
<evidence type="ECO:0000256" key="2">
    <source>
        <dbReference type="SAM" id="SignalP"/>
    </source>
</evidence>
<accession>A0A975G5H9</accession>
<dbReference type="InterPro" id="IPR011050">
    <property type="entry name" value="Pectin_lyase_fold/virulence"/>
</dbReference>
<keyword evidence="1 2" id="KW-0732">Signal</keyword>